<dbReference type="Proteomes" id="UP000885621">
    <property type="component" value="Unassembled WGS sequence"/>
</dbReference>
<evidence type="ECO:0000256" key="3">
    <source>
        <dbReference type="ARBA" id="ARBA00023274"/>
    </source>
</evidence>
<reference evidence="7" key="1">
    <citation type="journal article" date="2020" name="mSystems">
        <title>Genome- and Community-Level Interaction Insights into Carbon Utilization and Element Cycling Functions of Hydrothermarchaeota in Hydrothermal Sediment.</title>
        <authorList>
            <person name="Zhou Z."/>
            <person name="Liu Y."/>
            <person name="Xu W."/>
            <person name="Pan J."/>
            <person name="Luo Z.H."/>
            <person name="Li M."/>
        </authorList>
    </citation>
    <scope>NUCLEOTIDE SEQUENCE [LARGE SCALE GENOMIC DNA]</scope>
    <source>
        <strain evidence="7">SpSt-1257</strain>
    </source>
</reference>
<dbReference type="NCBIfam" id="TIGR01079">
    <property type="entry name" value="rplX_bact"/>
    <property type="match status" value="1"/>
</dbReference>
<dbReference type="HAMAP" id="MF_01326_B">
    <property type="entry name" value="Ribosomal_uL24_B"/>
    <property type="match status" value="1"/>
</dbReference>
<keyword evidence="5" id="KW-0699">rRNA-binding</keyword>
<dbReference type="GO" id="GO:0006412">
    <property type="term" value="P:translation"/>
    <property type="evidence" value="ECO:0007669"/>
    <property type="project" value="UniProtKB-UniRule"/>
</dbReference>
<sequence>MIKLKKGDPVIVIAGKDKGKISKIKQIVKKDGKVKVIVEGVNLVKKHVRGIEGVREGGIYEVERPIDISNVAYYDSNLQKPVKIGVKIIEEGDKKIKVRVNKKTGEIIDKVWEKIKKEV</sequence>
<dbReference type="InterPro" id="IPR041988">
    <property type="entry name" value="Ribosomal_uL24_KOW"/>
</dbReference>
<evidence type="ECO:0000256" key="1">
    <source>
        <dbReference type="ARBA" id="ARBA00010618"/>
    </source>
</evidence>
<proteinExistence type="inferred from homology"/>
<name>A0A832DEF6_9AQUI</name>
<feature type="domain" description="Large ribosomal subunit protein uL24 C-terminal" evidence="6">
    <location>
        <begin position="41"/>
        <end position="108"/>
    </location>
</feature>
<comment type="subunit">
    <text evidence="5">Part of the 50S ribosomal subunit.</text>
</comment>
<dbReference type="InterPro" id="IPR003256">
    <property type="entry name" value="Ribosomal_uL24"/>
</dbReference>
<dbReference type="GO" id="GO:0019843">
    <property type="term" value="F:rRNA binding"/>
    <property type="evidence" value="ECO:0007669"/>
    <property type="project" value="UniProtKB-UniRule"/>
</dbReference>
<comment type="function">
    <text evidence="5">One of the proteins that surrounds the polypeptide exit tunnel on the outside of the subunit.</text>
</comment>
<dbReference type="GO" id="GO:1990904">
    <property type="term" value="C:ribonucleoprotein complex"/>
    <property type="evidence" value="ECO:0007669"/>
    <property type="project" value="UniProtKB-KW"/>
</dbReference>
<evidence type="ECO:0000259" key="6">
    <source>
        <dbReference type="Pfam" id="PF17136"/>
    </source>
</evidence>
<evidence type="ECO:0000256" key="2">
    <source>
        <dbReference type="ARBA" id="ARBA00022980"/>
    </source>
</evidence>
<comment type="caution">
    <text evidence="7">The sequence shown here is derived from an EMBL/GenBank/DDBJ whole genome shotgun (WGS) entry which is preliminary data.</text>
</comment>
<dbReference type="Gene3D" id="2.30.30.30">
    <property type="match status" value="1"/>
</dbReference>
<protein>
    <recommendedName>
        <fullName evidence="4 5">Large ribosomal subunit protein uL24</fullName>
    </recommendedName>
</protein>
<comment type="function">
    <text evidence="5">One of two assembly initiator proteins, it binds directly to the 5'-end of the 23S rRNA, where it nucleates assembly of the 50S subunit.</text>
</comment>
<dbReference type="InterPro" id="IPR057264">
    <property type="entry name" value="Ribosomal_uL24_C"/>
</dbReference>
<keyword evidence="5" id="KW-0694">RNA-binding</keyword>
<evidence type="ECO:0000313" key="7">
    <source>
        <dbReference type="EMBL" id="HEV09317.1"/>
    </source>
</evidence>
<evidence type="ECO:0000256" key="5">
    <source>
        <dbReference type="HAMAP-Rule" id="MF_01326"/>
    </source>
</evidence>
<keyword evidence="2 5" id="KW-0689">Ribosomal protein</keyword>
<dbReference type="PANTHER" id="PTHR12903">
    <property type="entry name" value="MITOCHONDRIAL RIBOSOMAL PROTEIN L24"/>
    <property type="match status" value="1"/>
</dbReference>
<dbReference type="GO" id="GO:0005840">
    <property type="term" value="C:ribosome"/>
    <property type="evidence" value="ECO:0007669"/>
    <property type="project" value="UniProtKB-KW"/>
</dbReference>
<dbReference type="Pfam" id="PF17136">
    <property type="entry name" value="ribosomal_L24"/>
    <property type="match status" value="1"/>
</dbReference>
<dbReference type="CDD" id="cd06089">
    <property type="entry name" value="KOW_RPL26"/>
    <property type="match status" value="1"/>
</dbReference>
<dbReference type="SUPFAM" id="SSF50104">
    <property type="entry name" value="Translation proteins SH3-like domain"/>
    <property type="match status" value="1"/>
</dbReference>
<dbReference type="EMBL" id="DSFC01000160">
    <property type="protein sequence ID" value="HEV09317.1"/>
    <property type="molecule type" value="Genomic_DNA"/>
</dbReference>
<dbReference type="InterPro" id="IPR008991">
    <property type="entry name" value="Translation_prot_SH3-like_sf"/>
</dbReference>
<dbReference type="InterPro" id="IPR014722">
    <property type="entry name" value="Rib_uL2_dom2"/>
</dbReference>
<organism evidence="7">
    <name type="scientific">Sulfurihydrogenibium azorense</name>
    <dbReference type="NCBI Taxonomy" id="309806"/>
    <lineage>
        <taxon>Bacteria</taxon>
        <taxon>Pseudomonadati</taxon>
        <taxon>Aquificota</taxon>
        <taxon>Aquificia</taxon>
        <taxon>Aquificales</taxon>
        <taxon>Hydrogenothermaceae</taxon>
        <taxon>Sulfurihydrogenibium</taxon>
    </lineage>
</organism>
<gene>
    <name evidence="5" type="primary">rplX</name>
    <name evidence="7" type="ORF">ENO34_02830</name>
</gene>
<dbReference type="GO" id="GO:0003735">
    <property type="term" value="F:structural constituent of ribosome"/>
    <property type="evidence" value="ECO:0007669"/>
    <property type="project" value="InterPro"/>
</dbReference>
<keyword evidence="3 5" id="KW-0687">Ribonucleoprotein</keyword>
<comment type="similarity">
    <text evidence="1 5">Belongs to the universal ribosomal protein uL24 family.</text>
</comment>
<evidence type="ECO:0000256" key="4">
    <source>
        <dbReference type="ARBA" id="ARBA00035206"/>
    </source>
</evidence>
<accession>A0A832DEF6</accession>
<dbReference type="AlphaFoldDB" id="A0A832DEF6"/>